<dbReference type="InterPro" id="IPR012165">
    <property type="entry name" value="Cyt_c3_hydrogenase_gsu"/>
</dbReference>
<dbReference type="SUPFAM" id="SSF52343">
    <property type="entry name" value="Ferredoxin reductase-like, C-terminal NADP-linked domain"/>
    <property type="match status" value="1"/>
</dbReference>
<comment type="cofactor">
    <cofactor evidence="11">
        <name>[2Fe-2S] cluster</name>
        <dbReference type="ChEBI" id="CHEBI:190135"/>
    </cofactor>
    <text evidence="11">Binds 1 [2Fe-2S] cluster per subunit.</text>
</comment>
<feature type="binding site" evidence="11">
    <location>
        <position position="221"/>
    </location>
    <ligand>
        <name>[2Fe-2S] cluster</name>
        <dbReference type="ChEBI" id="CHEBI:190135"/>
    </ligand>
</feature>
<evidence type="ECO:0000256" key="1">
    <source>
        <dbReference type="ARBA" id="ARBA00006422"/>
    </source>
</evidence>
<proteinExistence type="inferred from homology"/>
<evidence type="ECO:0000256" key="11">
    <source>
        <dbReference type="HAMAP-Rule" id="MF_01211"/>
    </source>
</evidence>
<keyword evidence="2 11" id="KW-0813">Transport</keyword>
<feature type="binding site" evidence="11">
    <location>
        <begin position="50"/>
        <end position="53"/>
    </location>
    <ligand>
        <name>FAD</name>
        <dbReference type="ChEBI" id="CHEBI:57692"/>
    </ligand>
</feature>
<dbReference type="RefSeq" id="WP_379495688.1">
    <property type="nucleotide sequence ID" value="NZ_JBHSAO010000001.1"/>
</dbReference>
<dbReference type="SUPFAM" id="SSF63380">
    <property type="entry name" value="Riboflavin synthase domain-like"/>
    <property type="match status" value="1"/>
</dbReference>
<dbReference type="InterPro" id="IPR050353">
    <property type="entry name" value="PyrK_electron_transfer"/>
</dbReference>
<dbReference type="EMBL" id="JBHSAO010000001">
    <property type="protein sequence ID" value="MFC4023216.1"/>
    <property type="molecule type" value="Genomic_DNA"/>
</dbReference>
<evidence type="ECO:0000259" key="12">
    <source>
        <dbReference type="PROSITE" id="PS51384"/>
    </source>
</evidence>
<sequence length="251" mass="27183">MMRKEIMLINAVERIALDTIEMVVENPYISQTATPGQFLHVSVEGYTLRRPISIADINSENNTITILFKIVGAGTAKLATLSPGMSFDVLGPSGNGFQIEGNQKSTILLIGGGIGVPPLYYLGKKLAEKNTEIISILGFQTEVNVFYEEKFSKLGKTYIVTNDGTYGEEGFVTDIIEKAGDFDSYYSCGPLPMLKAITAKLKDKPGMISLEERMGCGVGACMACVIPTDEKGGYKKICSDGPVFHVQEVSL</sequence>
<name>A0ABV8GWB1_9BACI</name>
<dbReference type="Gene3D" id="2.40.30.10">
    <property type="entry name" value="Translation factors"/>
    <property type="match status" value="1"/>
</dbReference>
<evidence type="ECO:0000256" key="5">
    <source>
        <dbReference type="ARBA" id="ARBA00022723"/>
    </source>
</evidence>
<comment type="similarity">
    <text evidence="1 11">Belongs to the PyrK family.</text>
</comment>
<keyword evidence="9 11" id="KW-0408">Iron</keyword>
<comment type="caution">
    <text evidence="13">The sequence shown here is derived from an EMBL/GenBank/DDBJ whole genome shotgun (WGS) entry which is preliminary data.</text>
</comment>
<keyword evidence="14" id="KW-1185">Reference proteome</keyword>
<keyword evidence="10 11" id="KW-0411">Iron-sulfur</keyword>
<dbReference type="InterPro" id="IPR017927">
    <property type="entry name" value="FAD-bd_FR_type"/>
</dbReference>
<protein>
    <recommendedName>
        <fullName evidence="11">Dihydroorotate dehydrogenase B (NAD(+)), electron transfer subunit</fullName>
    </recommendedName>
    <alternativeName>
        <fullName evidence="11">Dihydroorotate oxidase B, electron transfer subunit</fullName>
    </alternativeName>
</protein>
<evidence type="ECO:0000256" key="6">
    <source>
        <dbReference type="ARBA" id="ARBA00022827"/>
    </source>
</evidence>
<evidence type="ECO:0000256" key="2">
    <source>
        <dbReference type="ARBA" id="ARBA00022448"/>
    </source>
</evidence>
<dbReference type="Gene3D" id="2.10.240.10">
    <property type="entry name" value="Dihydroorotate dehydrogenase, electron transfer subunit"/>
    <property type="match status" value="1"/>
</dbReference>
<evidence type="ECO:0000313" key="14">
    <source>
        <dbReference type="Proteomes" id="UP001595772"/>
    </source>
</evidence>
<dbReference type="Gene3D" id="3.40.50.80">
    <property type="entry name" value="Nucleotide-binding domain of ferredoxin-NADP reductase (FNR) module"/>
    <property type="match status" value="1"/>
</dbReference>
<keyword evidence="6 11" id="KW-0274">FAD</keyword>
<organism evidence="13 14">
    <name type="scientific">Oceanobacillus longus</name>
    <dbReference type="NCBI Taxonomy" id="930120"/>
    <lineage>
        <taxon>Bacteria</taxon>
        <taxon>Bacillati</taxon>
        <taxon>Bacillota</taxon>
        <taxon>Bacilli</taxon>
        <taxon>Bacillales</taxon>
        <taxon>Bacillaceae</taxon>
        <taxon>Oceanobacillus</taxon>
    </lineage>
</organism>
<comment type="pathway">
    <text evidence="11">Pyrimidine metabolism; UMP biosynthesis via de novo pathway; orotate from (S)-dihydroorotate (NAD(+) route): step 1/1.</text>
</comment>
<dbReference type="PROSITE" id="PS51384">
    <property type="entry name" value="FAD_FR"/>
    <property type="match status" value="1"/>
</dbReference>
<gene>
    <name evidence="11" type="primary">pyrK</name>
    <name evidence="13" type="ORF">ACFOUV_05200</name>
</gene>
<reference evidence="14" key="1">
    <citation type="journal article" date="2019" name="Int. J. Syst. Evol. Microbiol.">
        <title>The Global Catalogue of Microorganisms (GCM) 10K type strain sequencing project: providing services to taxonomists for standard genome sequencing and annotation.</title>
        <authorList>
            <consortium name="The Broad Institute Genomics Platform"/>
            <consortium name="The Broad Institute Genome Sequencing Center for Infectious Disease"/>
            <person name="Wu L."/>
            <person name="Ma J."/>
        </authorList>
    </citation>
    <scope>NUCLEOTIDE SEQUENCE [LARGE SCALE GENOMIC DNA]</scope>
    <source>
        <strain evidence="14">IBRC-M 10703</strain>
    </source>
</reference>
<dbReference type="PANTHER" id="PTHR43513">
    <property type="entry name" value="DIHYDROOROTATE DEHYDROGENASE B (NAD(+)), ELECTRON TRANSFER SUBUNIT"/>
    <property type="match status" value="1"/>
</dbReference>
<feature type="binding site" evidence="11">
    <location>
        <position position="224"/>
    </location>
    <ligand>
        <name>[2Fe-2S] cluster</name>
        <dbReference type="ChEBI" id="CHEBI:190135"/>
    </ligand>
</feature>
<comment type="subunit">
    <text evidence="11">Heterotetramer of 2 PyrK and 2 PyrD type B subunits.</text>
</comment>
<keyword evidence="4 11" id="KW-0001">2Fe-2S</keyword>
<comment type="function">
    <text evidence="11">Responsible for channeling the electrons from the oxidation of dihydroorotate from the FMN redox center in the PyrD type B subunit to the ultimate electron acceptor NAD(+).</text>
</comment>
<dbReference type="PANTHER" id="PTHR43513:SF3">
    <property type="entry name" value="DIHYDROOROTATE DEHYDROGENASE B (NAD(+)), ELECTRON TRANSFER SUBUNIT-RELATED"/>
    <property type="match status" value="1"/>
</dbReference>
<evidence type="ECO:0000256" key="3">
    <source>
        <dbReference type="ARBA" id="ARBA00022630"/>
    </source>
</evidence>
<evidence type="ECO:0000256" key="4">
    <source>
        <dbReference type="ARBA" id="ARBA00022714"/>
    </source>
</evidence>
<evidence type="ECO:0000313" key="13">
    <source>
        <dbReference type="EMBL" id="MFC4023216.1"/>
    </source>
</evidence>
<dbReference type="CDD" id="cd06218">
    <property type="entry name" value="DHOD_e_trans"/>
    <property type="match status" value="1"/>
</dbReference>
<dbReference type="InterPro" id="IPR039261">
    <property type="entry name" value="FNR_nucleotide-bd"/>
</dbReference>
<dbReference type="InterPro" id="IPR037117">
    <property type="entry name" value="Dihydroorotate_DH_ele_sf"/>
</dbReference>
<dbReference type="Pfam" id="PF00175">
    <property type="entry name" value="NAD_binding_1"/>
    <property type="match status" value="1"/>
</dbReference>
<dbReference type="HAMAP" id="MF_01211">
    <property type="entry name" value="DHODB_Fe_S_bind"/>
    <property type="match status" value="1"/>
</dbReference>
<dbReference type="InterPro" id="IPR001433">
    <property type="entry name" value="OxRdtase_FAD/NAD-bd"/>
</dbReference>
<dbReference type="PIRSF" id="PIRSF006816">
    <property type="entry name" value="Cyc3_hyd_g"/>
    <property type="match status" value="1"/>
</dbReference>
<dbReference type="NCBIfam" id="NF000799">
    <property type="entry name" value="PRK00054.1-4"/>
    <property type="match status" value="1"/>
</dbReference>
<keyword evidence="5 11" id="KW-0479">Metal-binding</keyword>
<feature type="binding site" evidence="11">
    <location>
        <position position="238"/>
    </location>
    <ligand>
        <name>[2Fe-2S] cluster</name>
        <dbReference type="ChEBI" id="CHEBI:190135"/>
    </ligand>
</feature>
<evidence type="ECO:0000256" key="10">
    <source>
        <dbReference type="ARBA" id="ARBA00023014"/>
    </source>
</evidence>
<feature type="domain" description="FAD-binding FR-type" evidence="12">
    <location>
        <begin position="2"/>
        <end position="99"/>
    </location>
</feature>
<dbReference type="Pfam" id="PF10418">
    <property type="entry name" value="DHODB_Fe-S_bind"/>
    <property type="match status" value="1"/>
</dbReference>
<keyword evidence="3 11" id="KW-0285">Flavoprotein</keyword>
<evidence type="ECO:0000256" key="8">
    <source>
        <dbReference type="ARBA" id="ARBA00022982"/>
    </source>
</evidence>
<evidence type="ECO:0000256" key="7">
    <source>
        <dbReference type="ARBA" id="ARBA00022975"/>
    </source>
</evidence>
<keyword evidence="8 11" id="KW-0249">Electron transport</keyword>
<dbReference type="InterPro" id="IPR023455">
    <property type="entry name" value="Dihydroorotate_DHASE_ETsu"/>
</dbReference>
<dbReference type="Proteomes" id="UP001595772">
    <property type="component" value="Unassembled WGS sequence"/>
</dbReference>
<comment type="cofactor">
    <cofactor evidence="11">
        <name>FAD</name>
        <dbReference type="ChEBI" id="CHEBI:57692"/>
    </cofactor>
    <text evidence="11">Binds 1 FAD per subunit.</text>
</comment>
<feature type="binding site" evidence="11">
    <location>
        <position position="216"/>
    </location>
    <ligand>
        <name>[2Fe-2S] cluster</name>
        <dbReference type="ChEBI" id="CHEBI:190135"/>
    </ligand>
</feature>
<feature type="binding site" evidence="11">
    <location>
        <begin position="74"/>
        <end position="75"/>
    </location>
    <ligand>
        <name>FAD</name>
        <dbReference type="ChEBI" id="CHEBI:57692"/>
    </ligand>
</feature>
<dbReference type="InterPro" id="IPR017938">
    <property type="entry name" value="Riboflavin_synthase-like_b-brl"/>
</dbReference>
<keyword evidence="7 11" id="KW-0665">Pyrimidine biosynthesis</keyword>
<comment type="caution">
    <text evidence="11">Lacks conserved residue(s) required for the propagation of feature annotation.</text>
</comment>
<evidence type="ECO:0000256" key="9">
    <source>
        <dbReference type="ARBA" id="ARBA00023004"/>
    </source>
</evidence>
<accession>A0ABV8GWB1</accession>
<dbReference type="InterPro" id="IPR019480">
    <property type="entry name" value="Dihydroorotate_DH_Fe-S-bd"/>
</dbReference>